<dbReference type="PANTHER" id="PTHR43808:SF31">
    <property type="entry name" value="N-ACETYL-L-CITRULLINE DEACETYLASE"/>
    <property type="match status" value="1"/>
</dbReference>
<keyword evidence="10" id="KW-0220">Diaminopimelate biosynthesis</keyword>
<dbReference type="RefSeq" id="WP_116709273.1">
    <property type="nucleotide sequence ID" value="NZ_QEKW01000008.1"/>
</dbReference>
<keyword evidence="8" id="KW-0378">Hydrolase</keyword>
<comment type="caution">
    <text evidence="16">The sequence shown here is derived from an EMBL/GenBank/DDBJ whole genome shotgun (WGS) entry which is preliminary data.</text>
</comment>
<reference evidence="16 17" key="1">
    <citation type="submission" date="2018-04" db="EMBL/GenBank/DDBJ databases">
        <title>Genomic Encyclopedia of Type Strains, Phase IV (KMG-IV): sequencing the most valuable type-strain genomes for metagenomic binning, comparative biology and taxonomic classification.</title>
        <authorList>
            <person name="Goeker M."/>
        </authorList>
    </citation>
    <scope>NUCLEOTIDE SEQUENCE [LARGE SCALE GENOMIC DNA]</scope>
    <source>
        <strain evidence="16 17">DSM 45771</strain>
    </source>
</reference>
<dbReference type="PANTHER" id="PTHR43808">
    <property type="entry name" value="ACETYLORNITHINE DEACETYLASE"/>
    <property type="match status" value="1"/>
</dbReference>
<proteinExistence type="predicted"/>
<comment type="subunit">
    <text evidence="4">Homodimer.</text>
</comment>
<sequence length="359" mass="37463">MSAPPVTLDLLADPVSLTAALVDVPSVSGDEAALADAVQSALAAQAPHLELLRSGDAVLARTRLGRARRVLLAGHLDTVPIADNVPSRREGATLYGCGTSDMKSGVAVMTHLAAALAEPALDVTLVLYDCEEVEAARNGLGRLEREHRDWLDADLALLGEPTNGQVEAGCQGTMRVVVRTSGRRAHSARSWLGANAIHAAAPVLARLESYRAREVDIDGCVYREGLQAVRIAGGVAGNVVPDTCEVTVNFRFAPDRSLDDARTHLGKVFDGFDVTETDAAPGALPGLAEPAAADFVAATGTTPVAKYGWTDVSRFAALGIPALNFGPGDPNLAHTREESVPVEAVTAATDVLRAYLGRG</sequence>
<comment type="pathway">
    <text evidence="3">Amino-acid biosynthesis; L-lysine biosynthesis via DAP pathway; LL-2,6-diaminopimelate from (S)-tetrahydrodipicolinate (succinylase route): step 3/3.</text>
</comment>
<evidence type="ECO:0000256" key="8">
    <source>
        <dbReference type="ARBA" id="ARBA00022801"/>
    </source>
</evidence>
<dbReference type="SUPFAM" id="SSF53187">
    <property type="entry name" value="Zn-dependent exopeptidases"/>
    <property type="match status" value="1"/>
</dbReference>
<dbReference type="InterPro" id="IPR050072">
    <property type="entry name" value="Peptidase_M20A"/>
</dbReference>
<keyword evidence="11" id="KW-0457">Lysine biosynthesis</keyword>
<evidence type="ECO:0000256" key="3">
    <source>
        <dbReference type="ARBA" id="ARBA00005130"/>
    </source>
</evidence>
<dbReference type="InterPro" id="IPR001261">
    <property type="entry name" value="ArgE/DapE_CS"/>
</dbReference>
<dbReference type="GO" id="GO:0009014">
    <property type="term" value="F:succinyl-diaminopimelate desuccinylase activity"/>
    <property type="evidence" value="ECO:0007669"/>
    <property type="project" value="UniProtKB-UniRule"/>
</dbReference>
<evidence type="ECO:0000256" key="7">
    <source>
        <dbReference type="ARBA" id="ARBA00022723"/>
    </source>
</evidence>
<keyword evidence="12" id="KW-0170">Cobalt</keyword>
<keyword evidence="17" id="KW-1185">Reference proteome</keyword>
<dbReference type="AlphaFoldDB" id="A0A2U1F9D4"/>
<dbReference type="Gene3D" id="3.40.630.10">
    <property type="entry name" value="Zn peptidases"/>
    <property type="match status" value="1"/>
</dbReference>
<comment type="cofactor">
    <cofactor evidence="1">
        <name>Co(2+)</name>
        <dbReference type="ChEBI" id="CHEBI:48828"/>
    </cofactor>
</comment>
<dbReference type="GO" id="GO:0006526">
    <property type="term" value="P:L-arginine biosynthetic process"/>
    <property type="evidence" value="ECO:0007669"/>
    <property type="project" value="TreeGrafter"/>
</dbReference>
<evidence type="ECO:0000256" key="10">
    <source>
        <dbReference type="ARBA" id="ARBA00022915"/>
    </source>
</evidence>
<gene>
    <name evidence="16" type="ORF">C8D89_108177</name>
</gene>
<evidence type="ECO:0000256" key="14">
    <source>
        <dbReference type="NCBIfam" id="TIGR01900"/>
    </source>
</evidence>
<comment type="cofactor">
    <cofactor evidence="2">
        <name>Zn(2+)</name>
        <dbReference type="ChEBI" id="CHEBI:29105"/>
    </cofactor>
</comment>
<dbReference type="InterPro" id="IPR011650">
    <property type="entry name" value="Peptidase_M20_dimer"/>
</dbReference>
<evidence type="ECO:0000256" key="5">
    <source>
        <dbReference type="ARBA" id="ARBA00011921"/>
    </source>
</evidence>
<dbReference type="EC" id="3.5.1.18" evidence="5 14"/>
<keyword evidence="9" id="KW-0862">Zinc</keyword>
<evidence type="ECO:0000256" key="13">
    <source>
        <dbReference type="ARBA" id="ARBA00051301"/>
    </source>
</evidence>
<organism evidence="16 17">
    <name type="scientific">Actinomycetospora cinnamomea</name>
    <dbReference type="NCBI Taxonomy" id="663609"/>
    <lineage>
        <taxon>Bacteria</taxon>
        <taxon>Bacillati</taxon>
        <taxon>Actinomycetota</taxon>
        <taxon>Actinomycetes</taxon>
        <taxon>Pseudonocardiales</taxon>
        <taxon>Pseudonocardiaceae</taxon>
        <taxon>Actinomycetospora</taxon>
    </lineage>
</organism>
<dbReference type="GO" id="GO:0009089">
    <property type="term" value="P:lysine biosynthetic process via diaminopimelate"/>
    <property type="evidence" value="ECO:0007669"/>
    <property type="project" value="UniProtKB-UniRule"/>
</dbReference>
<dbReference type="Gene3D" id="3.30.70.360">
    <property type="match status" value="1"/>
</dbReference>
<evidence type="ECO:0000313" key="17">
    <source>
        <dbReference type="Proteomes" id="UP000245639"/>
    </source>
</evidence>
<dbReference type="EMBL" id="QEKW01000008">
    <property type="protein sequence ID" value="PVZ08580.1"/>
    <property type="molecule type" value="Genomic_DNA"/>
</dbReference>
<evidence type="ECO:0000256" key="12">
    <source>
        <dbReference type="ARBA" id="ARBA00023285"/>
    </source>
</evidence>
<dbReference type="OrthoDB" id="9809784at2"/>
<dbReference type="Pfam" id="PF07687">
    <property type="entry name" value="M20_dimer"/>
    <property type="match status" value="1"/>
</dbReference>
<dbReference type="InterPro" id="IPR036264">
    <property type="entry name" value="Bact_exopeptidase_dim_dom"/>
</dbReference>
<evidence type="ECO:0000256" key="1">
    <source>
        <dbReference type="ARBA" id="ARBA00001941"/>
    </source>
</evidence>
<dbReference type="InterPro" id="IPR010174">
    <property type="entry name" value="Succinyl-DAP_deSuclase_DapE"/>
</dbReference>
<evidence type="ECO:0000313" key="16">
    <source>
        <dbReference type="EMBL" id="PVZ08580.1"/>
    </source>
</evidence>
<dbReference type="Pfam" id="PF01546">
    <property type="entry name" value="Peptidase_M20"/>
    <property type="match status" value="1"/>
</dbReference>
<name>A0A2U1F9D4_9PSEU</name>
<keyword evidence="7" id="KW-0479">Metal-binding</keyword>
<keyword evidence="6" id="KW-0028">Amino-acid biosynthesis</keyword>
<evidence type="ECO:0000259" key="15">
    <source>
        <dbReference type="Pfam" id="PF07687"/>
    </source>
</evidence>
<dbReference type="NCBIfam" id="TIGR01900">
    <property type="entry name" value="dapE-gram_pos"/>
    <property type="match status" value="1"/>
</dbReference>
<evidence type="ECO:0000256" key="2">
    <source>
        <dbReference type="ARBA" id="ARBA00001947"/>
    </source>
</evidence>
<dbReference type="GO" id="GO:0019877">
    <property type="term" value="P:diaminopimelate biosynthetic process"/>
    <property type="evidence" value="ECO:0007669"/>
    <property type="project" value="UniProtKB-KW"/>
</dbReference>
<evidence type="ECO:0000256" key="9">
    <source>
        <dbReference type="ARBA" id="ARBA00022833"/>
    </source>
</evidence>
<comment type="catalytic activity">
    <reaction evidence="13">
        <text>N-succinyl-(2S,6S)-2,6-diaminopimelate + H2O = (2S,6S)-2,6-diaminopimelate + succinate</text>
        <dbReference type="Rhea" id="RHEA:22608"/>
        <dbReference type="ChEBI" id="CHEBI:15377"/>
        <dbReference type="ChEBI" id="CHEBI:30031"/>
        <dbReference type="ChEBI" id="CHEBI:57609"/>
        <dbReference type="ChEBI" id="CHEBI:58087"/>
        <dbReference type="EC" id="3.5.1.18"/>
    </reaction>
</comment>
<accession>A0A2U1F9D4</accession>
<dbReference type="FunFam" id="3.30.70.360:FF:000011">
    <property type="entry name" value="Succinyl-diaminopimelate desuccinylase"/>
    <property type="match status" value="1"/>
</dbReference>
<dbReference type="Proteomes" id="UP000245639">
    <property type="component" value="Unassembled WGS sequence"/>
</dbReference>
<dbReference type="PROSITE" id="PS00758">
    <property type="entry name" value="ARGE_DAPE_CPG2_1"/>
    <property type="match status" value="1"/>
</dbReference>
<dbReference type="SUPFAM" id="SSF55031">
    <property type="entry name" value="Bacterial exopeptidase dimerisation domain"/>
    <property type="match status" value="1"/>
</dbReference>
<evidence type="ECO:0000256" key="6">
    <source>
        <dbReference type="ARBA" id="ARBA00022605"/>
    </source>
</evidence>
<feature type="domain" description="Peptidase M20 dimerisation" evidence="15">
    <location>
        <begin position="172"/>
        <end position="265"/>
    </location>
</feature>
<dbReference type="InterPro" id="IPR002933">
    <property type="entry name" value="Peptidase_M20"/>
</dbReference>
<dbReference type="GO" id="GO:0008777">
    <property type="term" value="F:acetylornithine deacetylase activity"/>
    <property type="evidence" value="ECO:0007669"/>
    <property type="project" value="TreeGrafter"/>
</dbReference>
<protein>
    <recommendedName>
        <fullName evidence="5 14">Succinyl-diaminopimelate desuccinylase</fullName>
        <ecNumber evidence="5 14">3.5.1.18</ecNumber>
    </recommendedName>
</protein>
<dbReference type="GO" id="GO:0046872">
    <property type="term" value="F:metal ion binding"/>
    <property type="evidence" value="ECO:0007669"/>
    <property type="project" value="UniProtKB-KW"/>
</dbReference>
<evidence type="ECO:0000256" key="11">
    <source>
        <dbReference type="ARBA" id="ARBA00023154"/>
    </source>
</evidence>
<evidence type="ECO:0000256" key="4">
    <source>
        <dbReference type="ARBA" id="ARBA00011738"/>
    </source>
</evidence>